<dbReference type="PROSITE" id="PS50835">
    <property type="entry name" value="IG_LIKE"/>
    <property type="match status" value="1"/>
</dbReference>
<evidence type="ECO:0000313" key="2">
    <source>
        <dbReference type="EMBL" id="KAK2094153.1"/>
    </source>
</evidence>
<dbReference type="EMBL" id="JASSZA010000014">
    <property type="protein sequence ID" value="KAK2094153.1"/>
    <property type="molecule type" value="Genomic_DNA"/>
</dbReference>
<evidence type="ECO:0000313" key="3">
    <source>
        <dbReference type="Proteomes" id="UP001266305"/>
    </source>
</evidence>
<proteinExistence type="predicted"/>
<protein>
    <recommendedName>
        <fullName evidence="1">Ig-like domain-containing protein</fullName>
    </recommendedName>
</protein>
<comment type="caution">
    <text evidence="2">The sequence shown here is derived from an EMBL/GenBank/DDBJ whole genome shotgun (WGS) entry which is preliminary data.</text>
</comment>
<name>A0ABQ9UAP3_SAGOE</name>
<sequence>MPCPSTEDPGDRDGRHVAGGGAEAHRLLMGVCPTAAGVPELCEVLRTMDEEMKSREAQGLKWLLGLSQSIWKLLTGSAWSLRCSAEGQGVEPPPASSVTWAELGGDAHTEVGVWL</sequence>
<accession>A0ABQ9UAP3</accession>
<dbReference type="InterPro" id="IPR007110">
    <property type="entry name" value="Ig-like_dom"/>
</dbReference>
<evidence type="ECO:0000259" key="1">
    <source>
        <dbReference type="PROSITE" id="PS50835"/>
    </source>
</evidence>
<keyword evidence="3" id="KW-1185">Reference proteome</keyword>
<reference evidence="2 3" key="1">
    <citation type="submission" date="2023-05" db="EMBL/GenBank/DDBJ databases">
        <title>B98-5 Cell Line De Novo Hybrid Assembly: An Optical Mapping Approach.</title>
        <authorList>
            <person name="Kananen K."/>
            <person name="Auerbach J.A."/>
            <person name="Kautto E."/>
            <person name="Blachly J.S."/>
        </authorList>
    </citation>
    <scope>NUCLEOTIDE SEQUENCE [LARGE SCALE GENOMIC DNA]</scope>
    <source>
        <strain evidence="2">B95-8</strain>
        <tissue evidence="2">Cell line</tissue>
    </source>
</reference>
<feature type="domain" description="Ig-like" evidence="1">
    <location>
        <begin position="39"/>
        <end position="115"/>
    </location>
</feature>
<dbReference type="Proteomes" id="UP001266305">
    <property type="component" value="Unassembled WGS sequence"/>
</dbReference>
<organism evidence="2 3">
    <name type="scientific">Saguinus oedipus</name>
    <name type="common">Cotton-top tamarin</name>
    <name type="synonym">Oedipomidas oedipus</name>
    <dbReference type="NCBI Taxonomy" id="9490"/>
    <lineage>
        <taxon>Eukaryota</taxon>
        <taxon>Metazoa</taxon>
        <taxon>Chordata</taxon>
        <taxon>Craniata</taxon>
        <taxon>Vertebrata</taxon>
        <taxon>Euteleostomi</taxon>
        <taxon>Mammalia</taxon>
        <taxon>Eutheria</taxon>
        <taxon>Euarchontoglires</taxon>
        <taxon>Primates</taxon>
        <taxon>Haplorrhini</taxon>
        <taxon>Platyrrhini</taxon>
        <taxon>Cebidae</taxon>
        <taxon>Callitrichinae</taxon>
        <taxon>Saguinus</taxon>
    </lineage>
</organism>
<gene>
    <name evidence="2" type="ORF">P7K49_027891</name>
</gene>